<sequence>MIIQVPGSTANLGPGFDSIGLAIDKYLTLQVQDSSVWMVEPKSSSLVGFPQDENHFIVSIAIETAKRFNVELTPKRIEIETSIPLGKGFGSSASAIVAGVELADYACDLKLTKQEKLVLASFYEGHPDNVGASIYGGLVVSCQLEDDVYVVSCPSPNCTLVMVSPKTPLDTAQSRSALPRSITYSQATKGSAISNVLVAALLQEEWGKVGEMMKEERFHHPYRKQFVPYFEEVEDIALCHGAFGVALSGAGPSMACFVEWDKAEMLEVALRSTCNNLDVETVKIDGSGVQCKMMIGEQ</sequence>
<evidence type="ECO:0000256" key="8">
    <source>
        <dbReference type="NCBIfam" id="TIGR00191"/>
    </source>
</evidence>
<comment type="function">
    <text evidence="7">Catalyzes the ATP-dependent phosphorylation of L-homoserine to L-homoserine phosphate.</text>
</comment>
<comment type="subcellular location">
    <subcellularLocation>
        <location evidence="7">Cytoplasm</location>
    </subcellularLocation>
</comment>
<name>A0A147K879_9BACI</name>
<dbReference type="InterPro" id="IPR006204">
    <property type="entry name" value="GHMP_kinase_N_dom"/>
</dbReference>
<dbReference type="Gene3D" id="3.30.70.890">
    <property type="entry name" value="GHMP kinase, C-terminal domain"/>
    <property type="match status" value="1"/>
</dbReference>
<comment type="catalytic activity">
    <reaction evidence="7">
        <text>L-homoserine + ATP = O-phospho-L-homoserine + ADP + H(+)</text>
        <dbReference type="Rhea" id="RHEA:13985"/>
        <dbReference type="ChEBI" id="CHEBI:15378"/>
        <dbReference type="ChEBI" id="CHEBI:30616"/>
        <dbReference type="ChEBI" id="CHEBI:57476"/>
        <dbReference type="ChEBI" id="CHEBI:57590"/>
        <dbReference type="ChEBI" id="CHEBI:456216"/>
        <dbReference type="EC" id="2.7.1.39"/>
    </reaction>
</comment>
<dbReference type="InterPro" id="IPR020568">
    <property type="entry name" value="Ribosomal_Su5_D2-typ_SF"/>
</dbReference>
<dbReference type="EMBL" id="LDYG01000029">
    <property type="protein sequence ID" value="KUP06310.1"/>
    <property type="molecule type" value="Genomic_DNA"/>
</dbReference>
<dbReference type="PANTHER" id="PTHR20861:SF1">
    <property type="entry name" value="HOMOSERINE KINASE"/>
    <property type="match status" value="1"/>
</dbReference>
<dbReference type="STRING" id="1150625.Q75_09225"/>
<comment type="similarity">
    <text evidence="7">Belongs to the GHMP kinase family. Homoserine kinase subfamily.</text>
</comment>
<dbReference type="GO" id="GO:0004413">
    <property type="term" value="F:homoserine kinase activity"/>
    <property type="evidence" value="ECO:0007669"/>
    <property type="project" value="UniProtKB-UniRule"/>
</dbReference>
<evidence type="ECO:0000256" key="2">
    <source>
        <dbReference type="ARBA" id="ARBA00022679"/>
    </source>
</evidence>
<organism evidence="11 12">
    <name type="scientific">Bacillus coahuilensis p1.1.43</name>
    <dbReference type="NCBI Taxonomy" id="1150625"/>
    <lineage>
        <taxon>Bacteria</taxon>
        <taxon>Bacillati</taxon>
        <taxon>Bacillota</taxon>
        <taxon>Bacilli</taxon>
        <taxon>Bacillales</taxon>
        <taxon>Bacillaceae</taxon>
        <taxon>Bacillus</taxon>
    </lineage>
</organism>
<evidence type="ECO:0000256" key="7">
    <source>
        <dbReference type="HAMAP-Rule" id="MF_00384"/>
    </source>
</evidence>
<comment type="caution">
    <text evidence="11">The sequence shown here is derived from an EMBL/GenBank/DDBJ whole genome shotgun (WGS) entry which is preliminary data.</text>
</comment>
<evidence type="ECO:0000256" key="3">
    <source>
        <dbReference type="ARBA" id="ARBA00022697"/>
    </source>
</evidence>
<evidence type="ECO:0000259" key="10">
    <source>
        <dbReference type="Pfam" id="PF08544"/>
    </source>
</evidence>
<dbReference type="InterPro" id="IPR013750">
    <property type="entry name" value="GHMP_kinase_C_dom"/>
</dbReference>
<dbReference type="PANTHER" id="PTHR20861">
    <property type="entry name" value="HOMOSERINE/4-DIPHOSPHOCYTIDYL-2-C-METHYL-D-ERYTHRITOL KINASE"/>
    <property type="match status" value="1"/>
</dbReference>
<keyword evidence="6 7" id="KW-0067">ATP-binding</keyword>
<evidence type="ECO:0000256" key="1">
    <source>
        <dbReference type="ARBA" id="ARBA00022605"/>
    </source>
</evidence>
<dbReference type="SUPFAM" id="SSF55060">
    <property type="entry name" value="GHMP Kinase, C-terminal domain"/>
    <property type="match status" value="1"/>
</dbReference>
<keyword evidence="12" id="KW-1185">Reference proteome</keyword>
<evidence type="ECO:0000313" key="12">
    <source>
        <dbReference type="Proteomes" id="UP000074108"/>
    </source>
</evidence>
<dbReference type="AlphaFoldDB" id="A0A147K879"/>
<evidence type="ECO:0000256" key="4">
    <source>
        <dbReference type="ARBA" id="ARBA00022741"/>
    </source>
</evidence>
<dbReference type="Pfam" id="PF08544">
    <property type="entry name" value="GHMP_kinases_C"/>
    <property type="match status" value="1"/>
</dbReference>
<evidence type="ECO:0000256" key="6">
    <source>
        <dbReference type="ARBA" id="ARBA00022840"/>
    </source>
</evidence>
<keyword evidence="5 7" id="KW-0418">Kinase</keyword>
<dbReference type="PATRIC" id="fig|1150625.3.peg.1956"/>
<feature type="domain" description="GHMP kinase N-terminal" evidence="9">
    <location>
        <begin position="61"/>
        <end position="137"/>
    </location>
</feature>
<keyword evidence="2 7" id="KW-0808">Transferase</keyword>
<keyword evidence="4 7" id="KW-0547">Nucleotide-binding</keyword>
<gene>
    <name evidence="7" type="primary">thrB</name>
    <name evidence="11" type="ORF">Q75_09225</name>
</gene>
<dbReference type="UniPathway" id="UPA00050">
    <property type="reaction ID" value="UER00064"/>
</dbReference>
<dbReference type="SUPFAM" id="SSF54211">
    <property type="entry name" value="Ribosomal protein S5 domain 2-like"/>
    <property type="match status" value="1"/>
</dbReference>
<dbReference type="NCBIfam" id="TIGR00191">
    <property type="entry name" value="thrB"/>
    <property type="match status" value="1"/>
</dbReference>
<dbReference type="Proteomes" id="UP000074108">
    <property type="component" value="Unassembled WGS sequence"/>
</dbReference>
<dbReference type="Gene3D" id="3.30.230.10">
    <property type="match status" value="1"/>
</dbReference>
<keyword evidence="1 7" id="KW-0028">Amino-acid biosynthesis</keyword>
<dbReference type="PIRSF" id="PIRSF000676">
    <property type="entry name" value="Homoser_kin"/>
    <property type="match status" value="1"/>
</dbReference>
<evidence type="ECO:0000313" key="11">
    <source>
        <dbReference type="EMBL" id="KUP06310.1"/>
    </source>
</evidence>
<dbReference type="HAMAP" id="MF_00384">
    <property type="entry name" value="Homoser_kinase"/>
    <property type="match status" value="1"/>
</dbReference>
<dbReference type="Pfam" id="PF00288">
    <property type="entry name" value="GHMP_kinases_N"/>
    <property type="match status" value="1"/>
</dbReference>
<accession>A0A147K879</accession>
<dbReference type="GO" id="GO:0005737">
    <property type="term" value="C:cytoplasm"/>
    <property type="evidence" value="ECO:0007669"/>
    <property type="project" value="UniProtKB-SubCell"/>
</dbReference>
<feature type="binding site" evidence="7">
    <location>
        <begin position="84"/>
        <end position="94"/>
    </location>
    <ligand>
        <name>ATP</name>
        <dbReference type="ChEBI" id="CHEBI:30616"/>
    </ligand>
</feature>
<dbReference type="RefSeq" id="WP_010173345.1">
    <property type="nucleotide sequence ID" value="NZ_LDYG01000029.1"/>
</dbReference>
<dbReference type="PRINTS" id="PR00958">
    <property type="entry name" value="HOMSERKINASE"/>
</dbReference>
<comment type="pathway">
    <text evidence="7">Amino-acid biosynthesis; L-threonine biosynthesis; L-threonine from L-aspartate: step 4/5.</text>
</comment>
<dbReference type="InterPro" id="IPR014721">
    <property type="entry name" value="Ribsml_uS5_D2-typ_fold_subgr"/>
</dbReference>
<keyword evidence="3 7" id="KW-0791">Threonine biosynthesis</keyword>
<dbReference type="GO" id="GO:0009088">
    <property type="term" value="P:threonine biosynthetic process"/>
    <property type="evidence" value="ECO:0007669"/>
    <property type="project" value="UniProtKB-UniRule"/>
</dbReference>
<dbReference type="InterPro" id="IPR036554">
    <property type="entry name" value="GHMP_kinase_C_sf"/>
</dbReference>
<protein>
    <recommendedName>
        <fullName evidence="7 8">Homoserine kinase</fullName>
        <shortName evidence="7">HK</shortName>
        <shortName evidence="7">HSK</shortName>
        <ecNumber evidence="7 8">2.7.1.39</ecNumber>
    </recommendedName>
</protein>
<feature type="domain" description="GHMP kinase C-terminal" evidence="10">
    <location>
        <begin position="198"/>
        <end position="274"/>
    </location>
</feature>
<dbReference type="EC" id="2.7.1.39" evidence="7 8"/>
<dbReference type="GO" id="GO:0005524">
    <property type="term" value="F:ATP binding"/>
    <property type="evidence" value="ECO:0007669"/>
    <property type="project" value="UniProtKB-UniRule"/>
</dbReference>
<dbReference type="OrthoDB" id="9769912at2"/>
<keyword evidence="7" id="KW-0963">Cytoplasm</keyword>
<dbReference type="InterPro" id="IPR000870">
    <property type="entry name" value="Homoserine_kinase"/>
</dbReference>
<evidence type="ECO:0000259" key="9">
    <source>
        <dbReference type="Pfam" id="PF00288"/>
    </source>
</evidence>
<reference evidence="11 12" key="1">
    <citation type="journal article" date="2016" name="Front. Microbiol.">
        <title>Microevolution Analysis of Bacillus coahuilensis Unveils Differences in Phosphorus Acquisition Strategies and Their Regulation.</title>
        <authorList>
            <person name="Gomez-Lunar Z."/>
            <person name="Hernandez-Gonzalez I."/>
            <person name="Rodriguez-Torres M.D."/>
            <person name="Souza V."/>
            <person name="Olmedo-Alvarez G."/>
        </authorList>
    </citation>
    <scope>NUCLEOTIDE SEQUENCE [LARGE SCALE GENOMIC DNA]</scope>
    <source>
        <strain evidence="12">p1.1.43</strain>
    </source>
</reference>
<evidence type="ECO:0000256" key="5">
    <source>
        <dbReference type="ARBA" id="ARBA00022777"/>
    </source>
</evidence>
<proteinExistence type="inferred from homology"/>